<evidence type="ECO:0000256" key="12">
    <source>
        <dbReference type="SAM" id="MobiDB-lite"/>
    </source>
</evidence>
<keyword evidence="4 11" id="KW-0337">GPI-anchor biosynthesis</keyword>
<evidence type="ECO:0000313" key="15">
    <source>
        <dbReference type="Proteomes" id="UP000595437"/>
    </source>
</evidence>
<name>A0A7T8JTT6_CALRO</name>
<evidence type="ECO:0000256" key="3">
    <source>
        <dbReference type="ARBA" id="ARBA00008698"/>
    </source>
</evidence>
<dbReference type="GO" id="GO:0031501">
    <property type="term" value="C:mannosyltransferase complex"/>
    <property type="evidence" value="ECO:0007669"/>
    <property type="project" value="TreeGrafter"/>
</dbReference>
<dbReference type="GO" id="GO:0006506">
    <property type="term" value="P:GPI anchor biosynthetic process"/>
    <property type="evidence" value="ECO:0007669"/>
    <property type="project" value="UniProtKB-UniPathway"/>
</dbReference>
<comment type="similarity">
    <text evidence="3 11">Belongs to the PIGV family.</text>
</comment>
<feature type="compositionally biased region" description="Polar residues" evidence="12">
    <location>
        <begin position="26"/>
        <end position="36"/>
    </location>
</feature>
<evidence type="ECO:0000256" key="11">
    <source>
        <dbReference type="RuleBase" id="RU363112"/>
    </source>
</evidence>
<keyword evidence="10 11" id="KW-0472">Membrane</keyword>
<comment type="caution">
    <text evidence="11">Lacks conserved residue(s) required for the propagation of feature annotation.</text>
</comment>
<feature type="transmembrane region" description="Helical" evidence="11">
    <location>
        <begin position="270"/>
        <end position="291"/>
    </location>
</feature>
<dbReference type="EMBL" id="CP045908">
    <property type="protein sequence ID" value="QQP33096.1"/>
    <property type="molecule type" value="Genomic_DNA"/>
</dbReference>
<feature type="transmembrane region" description="Helical" evidence="11">
    <location>
        <begin position="473"/>
        <end position="491"/>
    </location>
</feature>
<evidence type="ECO:0000313" key="14">
    <source>
        <dbReference type="EMBL" id="QQP33096.1"/>
    </source>
</evidence>
<sequence>MPTPKASAAADESLGTLSSEQKRRPPTSQKLSDESINNNNNNNNNNHDHPPIKDEDYTMDWNGDDPNDPEWGTEPASNNNNNNNNTTSSSSSNNRPKRGRRSNDGSPTNQDPFSAVFSRLFILSLSFVSNVLIPDHDAYDVFKWIKVPLDSETNNVAEEEEEALTGGGPKPLDAVLSALFDGLSKWDGQHFLHIANNGYTYEKSIAFFPLFPQIVYLGGHFIHWCQIEYDLLSYSVCLLLASTIINFICFVLAALVLFELSRKVLKDEYLAYKASLFFCINPASIFFSAAYSESLYSLTSFYAMLKIERSFKLQVSLLLLFPSATRANGFLNVGFSLYKMANILGDALVPAFFSLLLGIFPFVFTQWYAFMNFCRLTKSDRNTSRAIIDYARFNPELKLPSDDPQPGALISSPFHIPTCRKPIGTPIFILIMGQGLRFLQRHRSYSKKLGLTPFVESIDLNRLLASGNLPKEAFVYVIHSLALGAFCALFVHIQVSTRILCSSCPILYWYAALLSMPKDRKHTPLIESCRMDGLVHIVERRENLESAFKCVLLDERPRDERDRWLRFYFVGYAVLGTVLFSNFLPWT</sequence>
<comment type="pathway">
    <text evidence="2 11">Glycolipid biosynthesis; glycosylphosphatidylinositol-anchor biosynthesis.</text>
</comment>
<evidence type="ECO:0000256" key="7">
    <source>
        <dbReference type="ARBA" id="ARBA00022692"/>
    </source>
</evidence>
<keyword evidence="8 11" id="KW-0256">Endoplasmic reticulum</keyword>
<dbReference type="AlphaFoldDB" id="A0A7T8JTT6"/>
<dbReference type="Proteomes" id="UP000595437">
    <property type="component" value="Chromosome 20"/>
</dbReference>
<proteinExistence type="inferred from homology"/>
<dbReference type="Pfam" id="PF04188">
    <property type="entry name" value="Mannosyl_trans2"/>
    <property type="match status" value="2"/>
</dbReference>
<feature type="compositionally biased region" description="Basic and acidic residues" evidence="12">
    <location>
        <begin position="46"/>
        <end position="56"/>
    </location>
</feature>
<dbReference type="EMBL" id="CP045909">
    <property type="protein sequence ID" value="QQP32468.1"/>
    <property type="molecule type" value="Genomic_DNA"/>
</dbReference>
<feature type="transmembrane region" description="Helical" evidence="11">
    <location>
        <begin position="565"/>
        <end position="584"/>
    </location>
</feature>
<dbReference type="UniPathway" id="UPA00196"/>
<feature type="transmembrane region" description="Helical" evidence="11">
    <location>
        <begin position="347"/>
        <end position="369"/>
    </location>
</feature>
<comment type="function">
    <text evidence="11">Mannosyltransferase involved in glycosylphosphatidylinositol-anchor biosynthesis.</text>
</comment>
<comment type="subcellular location">
    <subcellularLocation>
        <location evidence="1 11">Endoplasmic reticulum membrane</location>
        <topology evidence="1 11">Multi-pass membrane protein</topology>
    </subcellularLocation>
</comment>
<organism evidence="14 15">
    <name type="scientific">Caligus rogercresseyi</name>
    <name type="common">Sea louse</name>
    <dbReference type="NCBI Taxonomy" id="217165"/>
    <lineage>
        <taxon>Eukaryota</taxon>
        <taxon>Metazoa</taxon>
        <taxon>Ecdysozoa</taxon>
        <taxon>Arthropoda</taxon>
        <taxon>Crustacea</taxon>
        <taxon>Multicrustacea</taxon>
        <taxon>Hexanauplia</taxon>
        <taxon>Copepoda</taxon>
        <taxon>Siphonostomatoida</taxon>
        <taxon>Caligidae</taxon>
        <taxon>Caligus</taxon>
    </lineage>
</organism>
<dbReference type="Proteomes" id="UP000595437">
    <property type="component" value="Chromosome 19"/>
</dbReference>
<dbReference type="OrthoDB" id="10252502at2759"/>
<gene>
    <name evidence="14" type="ORF">FKW44_024347</name>
    <name evidence="13" type="ORF">FKW44_024791</name>
</gene>
<protein>
    <recommendedName>
        <fullName evidence="11">GPI mannosyltransferase 2</fullName>
        <ecNumber evidence="11">2.4.1.-</ecNumber>
    </recommendedName>
</protein>
<keyword evidence="15" id="KW-1185">Reference proteome</keyword>
<dbReference type="EC" id="2.4.1.-" evidence="11"/>
<dbReference type="GO" id="GO:0004376">
    <property type="term" value="F:GPI mannosyltransferase activity"/>
    <property type="evidence" value="ECO:0007669"/>
    <property type="project" value="InterPro"/>
</dbReference>
<dbReference type="GO" id="GO:0000009">
    <property type="term" value="F:alpha-1,6-mannosyltransferase activity"/>
    <property type="evidence" value="ECO:0007669"/>
    <property type="project" value="InterPro"/>
</dbReference>
<dbReference type="InterPro" id="IPR007315">
    <property type="entry name" value="PIG-V/Gpi18"/>
</dbReference>
<evidence type="ECO:0000256" key="6">
    <source>
        <dbReference type="ARBA" id="ARBA00022679"/>
    </source>
</evidence>
<feature type="transmembrane region" description="Helical" evidence="11">
    <location>
        <begin position="231"/>
        <end position="258"/>
    </location>
</feature>
<evidence type="ECO:0000256" key="10">
    <source>
        <dbReference type="ARBA" id="ARBA00023136"/>
    </source>
</evidence>
<reference evidence="14" key="2">
    <citation type="journal article" name="Sci. Data">
        <title>Chromosome-scale genome assembly of the sea louse Caligus rogercresseyi by SMRT sequencing and Hi-C analysis.</title>
        <authorList>
            <person name="Gallardo-Escarate C."/>
            <person name="Valenzuela-Munoz V."/>
            <person name="Nunez-Acuna G."/>
            <person name="Valenzuela-Miranda D."/>
            <person name="Goncalves A.T."/>
            <person name="Escobar-Sepulveda H."/>
            <person name="Liachko I."/>
            <person name="Nelson B."/>
            <person name="Roberts S."/>
            <person name="Warren W."/>
        </authorList>
    </citation>
    <scope>NUCLEOTIDE SEQUENCE</scope>
    <source>
        <tissue evidence="14">Whole tissue</tissue>
    </source>
</reference>
<keyword evidence="9 11" id="KW-1133">Transmembrane helix</keyword>
<reference evidence="15" key="1">
    <citation type="submission" date="2021-01" db="EMBL/GenBank/DDBJ databases">
        <title>Caligus Genome Assembly.</title>
        <authorList>
            <person name="Gallardo-Escarate C."/>
        </authorList>
    </citation>
    <scope>NUCLEOTIDE SEQUENCE [LARGE SCALE GENOMIC DNA]</scope>
</reference>
<accession>A0A7T8JTT6</accession>
<feature type="compositionally biased region" description="Low complexity" evidence="12">
    <location>
        <begin position="77"/>
        <end position="94"/>
    </location>
</feature>
<evidence type="ECO:0000256" key="1">
    <source>
        <dbReference type="ARBA" id="ARBA00004477"/>
    </source>
</evidence>
<feature type="region of interest" description="Disordered" evidence="12">
    <location>
        <begin position="1"/>
        <end position="110"/>
    </location>
</feature>
<evidence type="ECO:0000256" key="8">
    <source>
        <dbReference type="ARBA" id="ARBA00022824"/>
    </source>
</evidence>
<evidence type="ECO:0000256" key="5">
    <source>
        <dbReference type="ARBA" id="ARBA00022676"/>
    </source>
</evidence>
<keyword evidence="6 11" id="KW-0808">Transferase</keyword>
<dbReference type="GO" id="GO:0005789">
    <property type="term" value="C:endoplasmic reticulum membrane"/>
    <property type="evidence" value="ECO:0007669"/>
    <property type="project" value="UniProtKB-SubCell"/>
</dbReference>
<keyword evidence="7 11" id="KW-0812">Transmembrane</keyword>
<evidence type="ECO:0000256" key="9">
    <source>
        <dbReference type="ARBA" id="ARBA00022989"/>
    </source>
</evidence>
<keyword evidence="5 11" id="KW-0328">Glycosyltransferase</keyword>
<dbReference type="PANTHER" id="PTHR12468:SF2">
    <property type="entry name" value="GPI MANNOSYLTRANSFERASE 2"/>
    <property type="match status" value="1"/>
</dbReference>
<evidence type="ECO:0000313" key="13">
    <source>
        <dbReference type="EMBL" id="QQP32468.1"/>
    </source>
</evidence>
<feature type="transmembrane region" description="Helical" evidence="11">
    <location>
        <begin position="311"/>
        <end position="335"/>
    </location>
</feature>
<dbReference type="PANTHER" id="PTHR12468">
    <property type="entry name" value="GPI MANNOSYLTRANSFERASE 2"/>
    <property type="match status" value="1"/>
</dbReference>
<evidence type="ECO:0000256" key="2">
    <source>
        <dbReference type="ARBA" id="ARBA00004687"/>
    </source>
</evidence>
<evidence type="ECO:0000256" key="4">
    <source>
        <dbReference type="ARBA" id="ARBA00022502"/>
    </source>
</evidence>